<dbReference type="AlphaFoldDB" id="A0A9N9FCW6"/>
<name>A0A9N9FCW6_9GLOM</name>
<dbReference type="EMBL" id="CAJVPQ010001008">
    <property type="protein sequence ID" value="CAG8526273.1"/>
    <property type="molecule type" value="Genomic_DNA"/>
</dbReference>
<protein>
    <submittedName>
        <fullName evidence="1">4578_t:CDS:1</fullName>
    </submittedName>
</protein>
<reference evidence="1" key="1">
    <citation type="submission" date="2021-06" db="EMBL/GenBank/DDBJ databases">
        <authorList>
            <person name="Kallberg Y."/>
            <person name="Tangrot J."/>
            <person name="Rosling A."/>
        </authorList>
    </citation>
    <scope>NUCLEOTIDE SEQUENCE</scope>
    <source>
        <strain evidence="1">UK204</strain>
    </source>
</reference>
<evidence type="ECO:0000313" key="1">
    <source>
        <dbReference type="EMBL" id="CAG8526273.1"/>
    </source>
</evidence>
<organism evidence="1 2">
    <name type="scientific">Funneliformis caledonium</name>
    <dbReference type="NCBI Taxonomy" id="1117310"/>
    <lineage>
        <taxon>Eukaryota</taxon>
        <taxon>Fungi</taxon>
        <taxon>Fungi incertae sedis</taxon>
        <taxon>Mucoromycota</taxon>
        <taxon>Glomeromycotina</taxon>
        <taxon>Glomeromycetes</taxon>
        <taxon>Glomerales</taxon>
        <taxon>Glomeraceae</taxon>
        <taxon>Funneliformis</taxon>
    </lineage>
</organism>
<gene>
    <name evidence="1" type="ORF">FCALED_LOCUS4952</name>
</gene>
<accession>A0A9N9FCW6</accession>
<keyword evidence="2" id="KW-1185">Reference proteome</keyword>
<evidence type="ECO:0000313" key="2">
    <source>
        <dbReference type="Proteomes" id="UP000789570"/>
    </source>
</evidence>
<dbReference type="Proteomes" id="UP000789570">
    <property type="component" value="Unassembled WGS sequence"/>
</dbReference>
<proteinExistence type="predicted"/>
<sequence>MRNEKANPLVKAHIRRKVDMKDILIRTFNKFEVLYRKVTNRLSSLGVSFASQKKKYLDKVKLAVLIRDSLNSGQIFNVDHLSEFCYMTDLSHSI</sequence>
<dbReference type="OrthoDB" id="2303332at2759"/>
<comment type="caution">
    <text evidence="1">The sequence shown here is derived from an EMBL/GenBank/DDBJ whole genome shotgun (WGS) entry which is preliminary data.</text>
</comment>